<reference evidence="1 2" key="1">
    <citation type="submission" date="2016-11" db="EMBL/GenBank/DDBJ databases">
        <authorList>
            <person name="Jaros S."/>
            <person name="Januszkiewicz K."/>
            <person name="Wedrychowicz H."/>
        </authorList>
    </citation>
    <scope>NUCLEOTIDE SEQUENCE [LARGE SCALE GENOMIC DNA]</scope>
    <source>
        <strain evidence="1 2">DSM 2631</strain>
    </source>
</reference>
<name>A0A1M4SUZ5_9CLOT</name>
<evidence type="ECO:0000313" key="1">
    <source>
        <dbReference type="EMBL" id="SHE36034.1"/>
    </source>
</evidence>
<dbReference type="Gene3D" id="2.70.98.10">
    <property type="match status" value="1"/>
</dbReference>
<keyword evidence="2" id="KW-1185">Reference proteome</keyword>
<organism evidence="1 2">
    <name type="scientific">Clostridium fallax</name>
    <dbReference type="NCBI Taxonomy" id="1533"/>
    <lineage>
        <taxon>Bacteria</taxon>
        <taxon>Bacillati</taxon>
        <taxon>Bacillota</taxon>
        <taxon>Clostridia</taxon>
        <taxon>Eubacteriales</taxon>
        <taxon>Clostridiaceae</taxon>
        <taxon>Clostridium</taxon>
    </lineage>
</organism>
<dbReference type="GO" id="GO:0030246">
    <property type="term" value="F:carbohydrate binding"/>
    <property type="evidence" value="ECO:0007669"/>
    <property type="project" value="InterPro"/>
</dbReference>
<dbReference type="PANTHER" id="PTHR11122">
    <property type="entry name" value="APOSPORY-ASSOCIATED PROTEIN C-RELATED"/>
    <property type="match status" value="1"/>
</dbReference>
<dbReference type="SUPFAM" id="SSF74650">
    <property type="entry name" value="Galactose mutarotase-like"/>
    <property type="match status" value="1"/>
</dbReference>
<dbReference type="InterPro" id="IPR008183">
    <property type="entry name" value="Aldose_1/G6P_1-epimerase"/>
</dbReference>
<dbReference type="InterPro" id="IPR011013">
    <property type="entry name" value="Gal_mutarotase_sf_dom"/>
</dbReference>
<protein>
    <submittedName>
        <fullName evidence="1">Galactose mutarotase</fullName>
    </submittedName>
</protein>
<dbReference type="Pfam" id="PF01263">
    <property type="entry name" value="Aldose_epim"/>
    <property type="match status" value="1"/>
</dbReference>
<dbReference type="GO" id="GO:0016853">
    <property type="term" value="F:isomerase activity"/>
    <property type="evidence" value="ECO:0007669"/>
    <property type="project" value="InterPro"/>
</dbReference>
<dbReference type="EMBL" id="FQVM01000001">
    <property type="protein sequence ID" value="SHE36034.1"/>
    <property type="molecule type" value="Genomic_DNA"/>
</dbReference>
<dbReference type="GO" id="GO:0005975">
    <property type="term" value="P:carbohydrate metabolic process"/>
    <property type="evidence" value="ECO:0007669"/>
    <property type="project" value="InterPro"/>
</dbReference>
<accession>A0A1M4SUZ5</accession>
<proteinExistence type="predicted"/>
<dbReference type="InterPro" id="IPR014718">
    <property type="entry name" value="GH-type_carb-bd"/>
</dbReference>
<dbReference type="RefSeq" id="WP_072892346.1">
    <property type="nucleotide sequence ID" value="NZ_FQVM01000001.1"/>
</dbReference>
<evidence type="ECO:0000313" key="2">
    <source>
        <dbReference type="Proteomes" id="UP000184035"/>
    </source>
</evidence>
<gene>
    <name evidence="1" type="ORF">SAMN05443638_101190</name>
</gene>
<dbReference type="STRING" id="1533.SAMN05443638_101190"/>
<dbReference type="InterPro" id="IPR037481">
    <property type="entry name" value="LacX"/>
</dbReference>
<sequence>MITTIQNEFLSASIKSFGAELCSLKLLENNKEFIWQGDPKYWAKHSPILFPILGGTNSNNFIYENFEFSLSKHGFARDLDFEIVNKQSDSIKYLLKYNPKTLRLYPFKFELYITYKLTGKSLNISYEVKNIDNKKIYFSIGGHPAFNCPIDLENEFIEFEKAESLETFSLDLDKGLLKNSKDIIKNNCKELNLDYNLFSPQDTLIFENLNSKFLVLGNKNENEKIKISFGDFPYLALWFKKAPFICIEPWFGLPDFIDSNKVFKDKIGLTILDAKNTFNCSYDIEII</sequence>
<dbReference type="CDD" id="cd09024">
    <property type="entry name" value="Aldose_epim_lacX"/>
    <property type="match status" value="1"/>
</dbReference>
<dbReference type="OrthoDB" id="9795355at2"/>
<dbReference type="Proteomes" id="UP000184035">
    <property type="component" value="Unassembled WGS sequence"/>
</dbReference>
<dbReference type="PANTHER" id="PTHR11122:SF13">
    <property type="entry name" value="GLUCOSE-6-PHOSPHATE 1-EPIMERASE"/>
    <property type="match status" value="1"/>
</dbReference>
<dbReference type="AlphaFoldDB" id="A0A1M4SUZ5"/>